<sequence length="465" mass="49927">MNGHRLEGRVAIITGAAGGIGEAAARLFVENGAFVVIADVQVELGDQVVASIGPERCCYKHCDVTDEKQVEETVAYTLEKYGTLDIVYSNAGILGSLAGVLDLDMKALEKTIDVNVCGGVAMIKHAGRAMVAQNIRGSIICTVSIGGTRGGIGPPGYTASKHALLGVVRSASRELGIYGIRVNCVSPYGVVTPMTCTIPGLRTWLDPEFIQEQMSSISNLKNMCLKGKDIAEAVLFLASDESASISGHDLVVDGAFPDEINTFPVNIPKIAVDLVRCWSYVSGRAADGSDLPHPANISTYQPWKFVLSDSENKKMAAKKAKTSHNASSSGRKRKKFYPSSSSESSDDDILASEDPSISSSMKELSNFFSDPMSSLNDVCDAPILDDPSLRGASSAVSLLSYAVSSDYQRKLLSLGKENTKLKAENSTNVELLRVAREINDEIIDVPPNEVVPDIIDNEEEYEEYE</sequence>
<dbReference type="PRINTS" id="PR00080">
    <property type="entry name" value="SDRFAMILY"/>
</dbReference>
<dbReference type="Proteomes" id="UP000316621">
    <property type="component" value="Chromosome 2"/>
</dbReference>
<feature type="region of interest" description="Disordered" evidence="4">
    <location>
        <begin position="316"/>
        <end position="355"/>
    </location>
</feature>
<evidence type="ECO:0000256" key="1">
    <source>
        <dbReference type="ARBA" id="ARBA00006484"/>
    </source>
</evidence>
<dbReference type="EC" id="1.1.1.331" evidence="2"/>
<accession>A0A4Y7IUN2</accession>
<dbReference type="FunFam" id="3.40.50.720:FF:000084">
    <property type="entry name" value="Short-chain dehydrogenase reductase"/>
    <property type="match status" value="1"/>
</dbReference>
<dbReference type="GO" id="GO:0120529">
    <property type="term" value="F:secoisolariciresinol dehydrogenase activity"/>
    <property type="evidence" value="ECO:0007669"/>
    <property type="project" value="UniProtKB-EC"/>
</dbReference>
<evidence type="ECO:0000256" key="2">
    <source>
        <dbReference type="ARBA" id="ARBA00066949"/>
    </source>
</evidence>
<evidence type="ECO:0000256" key="4">
    <source>
        <dbReference type="SAM" id="MobiDB-lite"/>
    </source>
</evidence>
<dbReference type="Gene3D" id="3.40.50.720">
    <property type="entry name" value="NAD(P)-binding Rossmann-like Domain"/>
    <property type="match status" value="1"/>
</dbReference>
<organism evidence="5 6">
    <name type="scientific">Papaver somniferum</name>
    <name type="common">Opium poppy</name>
    <dbReference type="NCBI Taxonomy" id="3469"/>
    <lineage>
        <taxon>Eukaryota</taxon>
        <taxon>Viridiplantae</taxon>
        <taxon>Streptophyta</taxon>
        <taxon>Embryophyta</taxon>
        <taxon>Tracheophyta</taxon>
        <taxon>Spermatophyta</taxon>
        <taxon>Magnoliopsida</taxon>
        <taxon>Ranunculales</taxon>
        <taxon>Papaveraceae</taxon>
        <taxon>Papaveroideae</taxon>
        <taxon>Papaver</taxon>
    </lineage>
</organism>
<dbReference type="InterPro" id="IPR002347">
    <property type="entry name" value="SDR_fam"/>
</dbReference>
<dbReference type="PRINTS" id="PR00081">
    <property type="entry name" value="GDHRDH"/>
</dbReference>
<protein>
    <recommendedName>
        <fullName evidence="3">Secoisolariciresinol dehydrogenase</fullName>
        <ecNumber evidence="2">1.1.1.331</ecNumber>
    </recommendedName>
</protein>
<dbReference type="Gramene" id="RZC52574">
    <property type="protein sequence ID" value="RZC52574"/>
    <property type="gene ID" value="C5167_021000"/>
</dbReference>
<dbReference type="PANTHER" id="PTHR42820">
    <property type="entry name" value="SHORT-CHAIN DEHYDROGENASE REDUCTASE"/>
    <property type="match status" value="1"/>
</dbReference>
<dbReference type="PANTHER" id="PTHR42820:SF16">
    <property type="entry name" value="SHORT-CHAIN DEHYDROGENASE REDUCTASE 3B"/>
    <property type="match status" value="1"/>
</dbReference>
<proteinExistence type="inferred from homology"/>
<dbReference type="AlphaFoldDB" id="A0A4Y7IUN2"/>
<dbReference type="EMBL" id="CM010716">
    <property type="protein sequence ID" value="RZC52574.1"/>
    <property type="molecule type" value="Genomic_DNA"/>
</dbReference>
<evidence type="ECO:0000313" key="5">
    <source>
        <dbReference type="EMBL" id="RZC52574.1"/>
    </source>
</evidence>
<name>A0A4Y7IUN2_PAPSO</name>
<reference evidence="5 6" key="1">
    <citation type="journal article" date="2018" name="Science">
        <title>The opium poppy genome and morphinan production.</title>
        <authorList>
            <person name="Guo L."/>
            <person name="Winzer T."/>
            <person name="Yang X."/>
            <person name="Li Y."/>
            <person name="Ning Z."/>
            <person name="He Z."/>
            <person name="Teodor R."/>
            <person name="Lu Y."/>
            <person name="Bowser T.A."/>
            <person name="Graham I.A."/>
            <person name="Ye K."/>
        </authorList>
    </citation>
    <scope>NUCLEOTIDE SEQUENCE [LARGE SCALE GENOMIC DNA]</scope>
    <source>
        <strain evidence="6">cv. HN1</strain>
        <tissue evidence="5">Leaves</tissue>
    </source>
</reference>
<comment type="similarity">
    <text evidence="1">Belongs to the short-chain dehydrogenases/reductases (SDR) family.</text>
</comment>
<dbReference type="GO" id="GO:0009807">
    <property type="term" value="P:lignan biosynthetic process"/>
    <property type="evidence" value="ECO:0007669"/>
    <property type="project" value="UniProtKB-ARBA"/>
</dbReference>
<gene>
    <name evidence="5" type="ORF">C5167_021000</name>
</gene>
<dbReference type="SUPFAM" id="SSF51735">
    <property type="entry name" value="NAD(P)-binding Rossmann-fold domains"/>
    <property type="match status" value="1"/>
</dbReference>
<dbReference type="STRING" id="3469.A0A4Y7IUN2"/>
<dbReference type="Pfam" id="PF13561">
    <property type="entry name" value="adh_short_C2"/>
    <property type="match status" value="1"/>
</dbReference>
<keyword evidence="6" id="KW-1185">Reference proteome</keyword>
<dbReference type="InterPro" id="IPR036291">
    <property type="entry name" value="NAD(P)-bd_dom_sf"/>
</dbReference>
<evidence type="ECO:0000313" key="6">
    <source>
        <dbReference type="Proteomes" id="UP000316621"/>
    </source>
</evidence>
<evidence type="ECO:0000256" key="3">
    <source>
        <dbReference type="ARBA" id="ARBA00071098"/>
    </source>
</evidence>